<comment type="caution">
    <text evidence="1">The sequence shown here is derived from an EMBL/GenBank/DDBJ whole genome shotgun (WGS) entry which is preliminary data.</text>
</comment>
<dbReference type="Gene3D" id="3.90.650.10">
    <property type="entry name" value="PurM-like C-terminal domain"/>
    <property type="match status" value="1"/>
</dbReference>
<dbReference type="InterPro" id="IPR036676">
    <property type="entry name" value="PurM-like_C_sf"/>
</dbReference>
<proteinExistence type="predicted"/>
<name>A0A645FDQ1_9ZZZZ</name>
<protein>
    <submittedName>
        <fullName evidence="1">Uncharacterized protein</fullName>
    </submittedName>
</protein>
<organism evidence="1">
    <name type="scientific">bioreactor metagenome</name>
    <dbReference type="NCBI Taxonomy" id="1076179"/>
    <lineage>
        <taxon>unclassified sequences</taxon>
        <taxon>metagenomes</taxon>
        <taxon>ecological metagenomes</taxon>
    </lineage>
</organism>
<accession>A0A645FDQ1</accession>
<sequence length="89" mass="10012">MKIRPAVGAVHELLGTDPLYFASEGRMILVIEKGYGMEIVNRLKYLESCRDAKQIGTFDKAYSKVCLRTALGGERILSMLENQMISRIC</sequence>
<dbReference type="PANTHER" id="PTHR30303:SF0">
    <property type="entry name" value="CARBAMOYL DEHYDRATASE HYPE"/>
    <property type="match status" value="1"/>
</dbReference>
<dbReference type="PANTHER" id="PTHR30303">
    <property type="entry name" value="HYDROGENASE ISOENZYMES FORMATION PROTEIN HYPE"/>
    <property type="match status" value="1"/>
</dbReference>
<dbReference type="AlphaFoldDB" id="A0A645FDQ1"/>
<dbReference type="InterPro" id="IPR011854">
    <property type="entry name" value="HypE"/>
</dbReference>
<dbReference type="EMBL" id="VSSQ01058367">
    <property type="protein sequence ID" value="MPN12090.1"/>
    <property type="molecule type" value="Genomic_DNA"/>
</dbReference>
<dbReference type="SUPFAM" id="SSF56042">
    <property type="entry name" value="PurM C-terminal domain-like"/>
    <property type="match status" value="1"/>
</dbReference>
<evidence type="ECO:0000313" key="1">
    <source>
        <dbReference type="EMBL" id="MPN12090.1"/>
    </source>
</evidence>
<gene>
    <name evidence="1" type="ORF">SDC9_159402</name>
</gene>
<dbReference type="GO" id="GO:0051604">
    <property type="term" value="P:protein maturation"/>
    <property type="evidence" value="ECO:0007669"/>
    <property type="project" value="TreeGrafter"/>
</dbReference>
<reference evidence="1" key="1">
    <citation type="submission" date="2019-08" db="EMBL/GenBank/DDBJ databases">
        <authorList>
            <person name="Kucharzyk K."/>
            <person name="Murdoch R.W."/>
            <person name="Higgins S."/>
            <person name="Loffler F."/>
        </authorList>
    </citation>
    <scope>NUCLEOTIDE SEQUENCE</scope>
</reference>